<keyword evidence="2" id="KW-1185">Reference proteome</keyword>
<dbReference type="Proteomes" id="UP000054845">
    <property type="component" value="Unassembled WGS sequence"/>
</dbReference>
<sequence>MDHPQALFDRAILQSSPASTILTSSQASKVADDLIGALPAGSTPSNASMAELLYICASQSFIEECRGSTSSLRRWHGTSGMGAVFVDLRLESYGCAKKGWEVTLYELDLDCMTFAQSLEGCALHCVELPLLFGQQDAWKRAPMLGDEAWRNVQRRGKKSQLERGLDRFC</sequence>
<evidence type="ECO:0000313" key="2">
    <source>
        <dbReference type="Proteomes" id="UP000054845"/>
    </source>
</evidence>
<dbReference type="OrthoDB" id="6846267at2759"/>
<dbReference type="EMBL" id="CCYA01000232">
    <property type="protein sequence ID" value="CEH13812.1"/>
    <property type="molecule type" value="Genomic_DNA"/>
</dbReference>
<accession>A0A0P1BCS1</accession>
<name>A0A0P1BCS1_9BASI</name>
<organism evidence="1 2">
    <name type="scientific">Ceraceosorus bombacis</name>
    <dbReference type="NCBI Taxonomy" id="401625"/>
    <lineage>
        <taxon>Eukaryota</taxon>
        <taxon>Fungi</taxon>
        <taxon>Dikarya</taxon>
        <taxon>Basidiomycota</taxon>
        <taxon>Ustilaginomycotina</taxon>
        <taxon>Exobasidiomycetes</taxon>
        <taxon>Ceraceosorales</taxon>
        <taxon>Ceraceosoraceae</taxon>
        <taxon>Ceraceosorus</taxon>
    </lineage>
</organism>
<dbReference type="AlphaFoldDB" id="A0A0P1BCS1"/>
<protein>
    <submittedName>
        <fullName evidence="1">Uncharacterized protein</fullName>
    </submittedName>
</protein>
<evidence type="ECO:0000313" key="1">
    <source>
        <dbReference type="EMBL" id="CEH13812.1"/>
    </source>
</evidence>
<proteinExistence type="predicted"/>
<reference evidence="1 2" key="1">
    <citation type="submission" date="2014-09" db="EMBL/GenBank/DDBJ databases">
        <authorList>
            <person name="Magalhaes I.L.F."/>
            <person name="Oliveira U."/>
            <person name="Santos F.R."/>
            <person name="Vidigal T.H.D.A."/>
            <person name="Brescovit A.D."/>
            <person name="Santos A.J."/>
        </authorList>
    </citation>
    <scope>NUCLEOTIDE SEQUENCE [LARGE SCALE GENOMIC DNA]</scope>
</reference>